<evidence type="ECO:0000256" key="7">
    <source>
        <dbReference type="ARBA" id="ARBA00023136"/>
    </source>
</evidence>
<dbReference type="InterPro" id="IPR003593">
    <property type="entry name" value="AAA+_ATPase"/>
</dbReference>
<accession>A0A3M0LXS1</accession>
<dbReference type="InterPro" id="IPR013563">
    <property type="entry name" value="Oligopep_ABC_C"/>
</dbReference>
<dbReference type="EMBL" id="QOKZ01000025">
    <property type="protein sequence ID" value="RMC29813.1"/>
    <property type="molecule type" value="Genomic_DNA"/>
</dbReference>
<keyword evidence="7" id="KW-0472">Membrane</keyword>
<dbReference type="SUPFAM" id="SSF52540">
    <property type="entry name" value="P-loop containing nucleoside triphosphate hydrolases"/>
    <property type="match status" value="1"/>
</dbReference>
<dbReference type="Proteomes" id="UP000273516">
    <property type="component" value="Unassembled WGS sequence"/>
</dbReference>
<evidence type="ECO:0000256" key="2">
    <source>
        <dbReference type="ARBA" id="ARBA00005417"/>
    </source>
</evidence>
<comment type="subcellular location">
    <subcellularLocation>
        <location evidence="1">Cell inner membrane</location>
        <topology evidence="1">Peripheral membrane protein</topology>
    </subcellularLocation>
</comment>
<evidence type="ECO:0000256" key="3">
    <source>
        <dbReference type="ARBA" id="ARBA00022448"/>
    </source>
</evidence>
<dbReference type="OrthoDB" id="9782308at2"/>
<dbReference type="PROSITE" id="PS50893">
    <property type="entry name" value="ABC_TRANSPORTER_2"/>
    <property type="match status" value="1"/>
</dbReference>
<evidence type="ECO:0000256" key="4">
    <source>
        <dbReference type="ARBA" id="ARBA00022475"/>
    </source>
</evidence>
<reference evidence="9 10" key="1">
    <citation type="submission" date="2018-07" db="EMBL/GenBank/DDBJ databases">
        <authorList>
            <person name="Zhang Y."/>
            <person name="Wang L."/>
            <person name="Ma S."/>
        </authorList>
    </citation>
    <scope>NUCLEOTIDE SEQUENCE [LARGE SCALE GENOMIC DNA]</scope>
    <source>
        <strain evidence="9 10">4-2</strain>
    </source>
</reference>
<sequence length="329" mass="35784">MLLNVQNLNVMIPTQGGPLHAVQDVSFSVSKGETLCIVGESGCGKSVTALSLLGLLPKSAKRSASRMTFDGQDMITMSDKQIRALRGNRLSMIFQEPMTALNPLHTLGRQLTDVYMAHRRGNREAARQRAVYLLERVGIAKAAERLGQYPHELSGGLRQRVVIAMALMCEPELIVADEPTTALDVTIQAELLRLLAELQKSMGLGMIMITHDLGLVSRIADRVVVMYAGQVIENALAKELFENPKHPYTRALLGSVPDPSHPRMQPLPSIPGTVPSLVQKMEGCHFRDRCAFASEECRVPIPLVGVGAEHVARCIKTGAQAPNARSTAP</sequence>
<dbReference type="GO" id="GO:0016887">
    <property type="term" value="F:ATP hydrolysis activity"/>
    <property type="evidence" value="ECO:0007669"/>
    <property type="project" value="InterPro"/>
</dbReference>
<dbReference type="PANTHER" id="PTHR43297:SF2">
    <property type="entry name" value="DIPEPTIDE TRANSPORT ATP-BINDING PROTEIN DPPD"/>
    <property type="match status" value="1"/>
</dbReference>
<comment type="caution">
    <text evidence="9">The sequence shown here is derived from an EMBL/GenBank/DDBJ whole genome shotgun (WGS) entry which is preliminary data.</text>
</comment>
<dbReference type="GO" id="GO:0005886">
    <property type="term" value="C:plasma membrane"/>
    <property type="evidence" value="ECO:0007669"/>
    <property type="project" value="UniProtKB-SubCell"/>
</dbReference>
<dbReference type="SMART" id="SM00382">
    <property type="entry name" value="AAA"/>
    <property type="match status" value="1"/>
</dbReference>
<proteinExistence type="inferred from homology"/>
<keyword evidence="10" id="KW-1185">Reference proteome</keyword>
<name>A0A3M0LXS1_9RHOB</name>
<dbReference type="GO" id="GO:0015833">
    <property type="term" value="P:peptide transport"/>
    <property type="evidence" value="ECO:0007669"/>
    <property type="project" value="InterPro"/>
</dbReference>
<comment type="similarity">
    <text evidence="2">Belongs to the ABC transporter superfamily.</text>
</comment>
<dbReference type="NCBIfam" id="TIGR01727">
    <property type="entry name" value="oligo_HPY"/>
    <property type="match status" value="1"/>
</dbReference>
<dbReference type="CDD" id="cd03257">
    <property type="entry name" value="ABC_NikE_OppD_transporters"/>
    <property type="match status" value="1"/>
</dbReference>
<evidence type="ECO:0000256" key="6">
    <source>
        <dbReference type="ARBA" id="ARBA00022840"/>
    </source>
</evidence>
<dbReference type="RefSeq" id="WP_122114566.1">
    <property type="nucleotide sequence ID" value="NZ_QOKZ01000025.1"/>
</dbReference>
<dbReference type="Pfam" id="PF00005">
    <property type="entry name" value="ABC_tran"/>
    <property type="match status" value="1"/>
</dbReference>
<protein>
    <submittedName>
        <fullName evidence="9">ABC transporter ATP-binding protein</fullName>
    </submittedName>
</protein>
<organism evidence="9 10">
    <name type="scientific">Paracoccus alkanivorans</name>
    <dbReference type="NCBI Taxonomy" id="2116655"/>
    <lineage>
        <taxon>Bacteria</taxon>
        <taxon>Pseudomonadati</taxon>
        <taxon>Pseudomonadota</taxon>
        <taxon>Alphaproteobacteria</taxon>
        <taxon>Rhodobacterales</taxon>
        <taxon>Paracoccaceae</taxon>
        <taxon>Paracoccus</taxon>
    </lineage>
</organism>
<evidence type="ECO:0000256" key="1">
    <source>
        <dbReference type="ARBA" id="ARBA00004417"/>
    </source>
</evidence>
<evidence type="ECO:0000313" key="9">
    <source>
        <dbReference type="EMBL" id="RMC29813.1"/>
    </source>
</evidence>
<dbReference type="PANTHER" id="PTHR43297">
    <property type="entry name" value="OLIGOPEPTIDE TRANSPORT ATP-BINDING PROTEIN APPD"/>
    <property type="match status" value="1"/>
</dbReference>
<evidence type="ECO:0000256" key="5">
    <source>
        <dbReference type="ARBA" id="ARBA00022741"/>
    </source>
</evidence>
<dbReference type="GO" id="GO:0055085">
    <property type="term" value="P:transmembrane transport"/>
    <property type="evidence" value="ECO:0007669"/>
    <property type="project" value="UniProtKB-ARBA"/>
</dbReference>
<dbReference type="InterPro" id="IPR003439">
    <property type="entry name" value="ABC_transporter-like_ATP-bd"/>
</dbReference>
<dbReference type="FunFam" id="3.40.50.300:FF:000016">
    <property type="entry name" value="Oligopeptide ABC transporter ATP-binding component"/>
    <property type="match status" value="1"/>
</dbReference>
<evidence type="ECO:0000313" key="10">
    <source>
        <dbReference type="Proteomes" id="UP000273516"/>
    </source>
</evidence>
<keyword evidence="4" id="KW-1003">Cell membrane</keyword>
<dbReference type="AlphaFoldDB" id="A0A3M0LXS1"/>
<dbReference type="InterPro" id="IPR050388">
    <property type="entry name" value="ABC_Ni/Peptide_Import"/>
</dbReference>
<dbReference type="Gene3D" id="3.40.50.300">
    <property type="entry name" value="P-loop containing nucleotide triphosphate hydrolases"/>
    <property type="match status" value="1"/>
</dbReference>
<keyword evidence="6 9" id="KW-0067">ATP-binding</keyword>
<evidence type="ECO:0000259" key="8">
    <source>
        <dbReference type="PROSITE" id="PS50893"/>
    </source>
</evidence>
<dbReference type="Pfam" id="PF08352">
    <property type="entry name" value="oligo_HPY"/>
    <property type="match status" value="1"/>
</dbReference>
<keyword evidence="5" id="KW-0547">Nucleotide-binding</keyword>
<feature type="domain" description="ABC transporter" evidence="8">
    <location>
        <begin position="3"/>
        <end position="253"/>
    </location>
</feature>
<keyword evidence="3" id="KW-0813">Transport</keyword>
<dbReference type="GO" id="GO:0005524">
    <property type="term" value="F:ATP binding"/>
    <property type="evidence" value="ECO:0007669"/>
    <property type="project" value="UniProtKB-KW"/>
</dbReference>
<gene>
    <name evidence="9" type="ORF">C9E81_22385</name>
</gene>
<dbReference type="InterPro" id="IPR027417">
    <property type="entry name" value="P-loop_NTPase"/>
</dbReference>